<evidence type="ECO:0000256" key="4">
    <source>
        <dbReference type="ARBA" id="ARBA00022723"/>
    </source>
</evidence>
<organism evidence="13 14">
    <name type="scientific">Candidatus Hydrogenosomobacter endosymbioticus</name>
    <dbReference type="NCBI Taxonomy" id="2558174"/>
    <lineage>
        <taxon>Bacteria</taxon>
        <taxon>Pseudomonadati</taxon>
        <taxon>Pseudomonadota</taxon>
        <taxon>Alphaproteobacteria</taxon>
        <taxon>Holosporales</taxon>
        <taxon>Holosporaceae</taxon>
        <taxon>Candidatus Hydrogenosomobacter</taxon>
    </lineage>
</organism>
<dbReference type="Gene3D" id="3.30.1380.10">
    <property type="match status" value="1"/>
</dbReference>
<keyword evidence="4" id="KW-0479">Metal-binding</keyword>
<comment type="pathway">
    <text evidence="2">Cell wall biogenesis; cell wall polysaccharide biosynthesis.</text>
</comment>
<dbReference type="RefSeq" id="WP_236865684.1">
    <property type="nucleotide sequence ID" value="NZ_AP025225.1"/>
</dbReference>
<dbReference type="InterPro" id="IPR010275">
    <property type="entry name" value="MepK"/>
</dbReference>
<dbReference type="PANTHER" id="PTHR37425:SF1">
    <property type="entry name" value="OUTER MEMBRANE PROTEIN"/>
    <property type="match status" value="1"/>
</dbReference>
<comment type="cofactor">
    <cofactor evidence="1">
        <name>Zn(2+)</name>
        <dbReference type="ChEBI" id="CHEBI:29105"/>
    </cofactor>
</comment>
<keyword evidence="6" id="KW-0378">Hydrolase</keyword>
<evidence type="ECO:0000256" key="8">
    <source>
        <dbReference type="ARBA" id="ARBA00023049"/>
    </source>
</evidence>
<evidence type="ECO:0000313" key="13">
    <source>
        <dbReference type="EMBL" id="BDB96178.1"/>
    </source>
</evidence>
<evidence type="ECO:0000256" key="2">
    <source>
        <dbReference type="ARBA" id="ARBA00004776"/>
    </source>
</evidence>
<dbReference type="Proteomes" id="UP001320209">
    <property type="component" value="Chromosome"/>
</dbReference>
<keyword evidence="8" id="KW-0482">Metalloprotease</keyword>
<evidence type="ECO:0000256" key="7">
    <source>
        <dbReference type="ARBA" id="ARBA00022833"/>
    </source>
</evidence>
<dbReference type="SUPFAM" id="SSF55166">
    <property type="entry name" value="Hedgehog/DD-peptidase"/>
    <property type="match status" value="1"/>
</dbReference>
<evidence type="ECO:0000256" key="12">
    <source>
        <dbReference type="SAM" id="Phobius"/>
    </source>
</evidence>
<name>A0ABM7V8Q8_9PROT</name>
<keyword evidence="5" id="KW-0732">Signal</keyword>
<keyword evidence="3" id="KW-0645">Protease</keyword>
<feature type="transmembrane region" description="Helical" evidence="12">
    <location>
        <begin position="14"/>
        <end position="36"/>
    </location>
</feature>
<accession>A0ABM7V8Q8</accession>
<gene>
    <name evidence="13" type="ORF">HYD_3110</name>
</gene>
<keyword evidence="7" id="KW-0862">Zinc</keyword>
<dbReference type="InterPro" id="IPR009045">
    <property type="entry name" value="Zn_M74/Hedgehog-like"/>
</dbReference>
<dbReference type="Pfam" id="PF05951">
    <property type="entry name" value="Peptidase_M15_2"/>
    <property type="match status" value="1"/>
</dbReference>
<keyword evidence="12" id="KW-0472">Membrane</keyword>
<evidence type="ECO:0000256" key="11">
    <source>
        <dbReference type="ARBA" id="ARBA00093666"/>
    </source>
</evidence>
<comment type="similarity">
    <text evidence="10">Belongs to the peptidase M15 family.</text>
</comment>
<evidence type="ECO:0000256" key="10">
    <source>
        <dbReference type="ARBA" id="ARBA00093448"/>
    </source>
</evidence>
<dbReference type="EMBL" id="AP025225">
    <property type="protein sequence ID" value="BDB96178.1"/>
    <property type="molecule type" value="Genomic_DNA"/>
</dbReference>
<evidence type="ECO:0000313" key="14">
    <source>
        <dbReference type="Proteomes" id="UP001320209"/>
    </source>
</evidence>
<evidence type="ECO:0000256" key="1">
    <source>
        <dbReference type="ARBA" id="ARBA00001947"/>
    </source>
</evidence>
<protein>
    <recommendedName>
        <fullName evidence="11">Murein endopeptidase K</fullName>
    </recommendedName>
</protein>
<keyword evidence="12" id="KW-1133">Transmembrane helix</keyword>
<evidence type="ECO:0000256" key="5">
    <source>
        <dbReference type="ARBA" id="ARBA00022729"/>
    </source>
</evidence>
<sequence length="204" mass="23756">MIEFLKSVMKFFKITFFISVICIETVFLEVGAICAVEKSAMAICKNTRKRSTRKRNTEKKLWLYNIHTKEEIKITFWKNGKYINSSIKQLNRFLRDHRTGEHKKIDIRIFELVFDIKTAINYEKRIEVISGYRSLKTNHTLNKRSLGVAKNSYHILGKAIDISFPRSYLREAHRAACRLGRGGVGFYGKSGFIHVDVRGSLVCW</sequence>
<proteinExistence type="inferred from homology"/>
<keyword evidence="14" id="KW-1185">Reference proteome</keyword>
<evidence type="ECO:0000256" key="9">
    <source>
        <dbReference type="ARBA" id="ARBA00023316"/>
    </source>
</evidence>
<evidence type="ECO:0000256" key="6">
    <source>
        <dbReference type="ARBA" id="ARBA00022801"/>
    </source>
</evidence>
<keyword evidence="9" id="KW-0961">Cell wall biogenesis/degradation</keyword>
<dbReference type="PANTHER" id="PTHR37425">
    <property type="match status" value="1"/>
</dbReference>
<evidence type="ECO:0000256" key="3">
    <source>
        <dbReference type="ARBA" id="ARBA00022670"/>
    </source>
</evidence>
<reference evidence="13" key="1">
    <citation type="submission" date="2021-10" db="EMBL/GenBank/DDBJ databases">
        <title>Genome Sequence of The Candidatus Hydrogeosomobacter endosymbioticus, an Intracellular Bacterial Symbiont of the Anaerobic Ciliate GW7.</title>
        <authorList>
            <person name="Shiohama Y."/>
            <person name="Shinzato N."/>
        </authorList>
    </citation>
    <scope>NUCLEOTIDE SEQUENCE [LARGE SCALE GENOMIC DNA]</scope>
    <source>
        <strain evidence="13">200920</strain>
    </source>
</reference>
<keyword evidence="12" id="KW-0812">Transmembrane</keyword>